<dbReference type="Proteomes" id="UP000181997">
    <property type="component" value="Unassembled WGS sequence"/>
</dbReference>
<evidence type="ECO:0000256" key="4">
    <source>
        <dbReference type="ARBA" id="ARBA00022692"/>
    </source>
</evidence>
<evidence type="ECO:0000256" key="3">
    <source>
        <dbReference type="ARBA" id="ARBA00022679"/>
    </source>
</evidence>
<evidence type="ECO:0000256" key="5">
    <source>
        <dbReference type="ARBA" id="ARBA00022989"/>
    </source>
</evidence>
<dbReference type="AlphaFoldDB" id="A0A1C4CW33"/>
<organism evidence="9 10">
    <name type="scientific">[Bacillus] enclensis</name>
    <dbReference type="NCBI Taxonomy" id="1402860"/>
    <lineage>
        <taxon>Bacteria</taxon>
        <taxon>Bacillati</taxon>
        <taxon>Bacillota</taxon>
        <taxon>Bacilli</taxon>
        <taxon>Bacillales</taxon>
        <taxon>Bacillaceae</taxon>
        <taxon>Rossellomorea</taxon>
    </lineage>
</organism>
<dbReference type="PANTHER" id="PTHR30576">
    <property type="entry name" value="COLANIC BIOSYNTHESIS UDP-GLUCOSE LIPID CARRIER TRANSFERASE"/>
    <property type="match status" value="1"/>
</dbReference>
<evidence type="ECO:0000313" key="10">
    <source>
        <dbReference type="Proteomes" id="UP000181997"/>
    </source>
</evidence>
<sequence>MSLKVDDIRGLERVASNEEEFFLENKSLSSAPYLTVRRVFDIVLSLAGLAAAMPLLIIFSILIKMDSKGTVFYRQERVGVKGKYFQLIKLRTMEMDAEKDGPRWAGINDPRVTRIGKFLRKTRIDELPQLINVVKGDMSIIGPRPERPMFTEIFNQETPGFINRLAVKPGLTGWAQVNGGYDVTPEEKLAYDLEYIRNRSFILDLKILFLTIKVVVTGEGAR</sequence>
<evidence type="ECO:0000256" key="7">
    <source>
        <dbReference type="SAM" id="Phobius"/>
    </source>
</evidence>
<dbReference type="PANTHER" id="PTHR30576:SF0">
    <property type="entry name" value="UNDECAPRENYL-PHOSPHATE N-ACETYLGALACTOSAMINYL 1-PHOSPHATE TRANSFERASE-RELATED"/>
    <property type="match status" value="1"/>
</dbReference>
<comment type="subcellular location">
    <subcellularLocation>
        <location evidence="1">Membrane</location>
        <topology evidence="1">Multi-pass membrane protein</topology>
    </subcellularLocation>
</comment>
<comment type="similarity">
    <text evidence="2">Belongs to the bacterial sugar transferase family.</text>
</comment>
<keyword evidence="3 9" id="KW-0808">Transferase</keyword>
<dbReference type="GO" id="GO:0016020">
    <property type="term" value="C:membrane"/>
    <property type="evidence" value="ECO:0007669"/>
    <property type="project" value="UniProtKB-SubCell"/>
</dbReference>
<dbReference type="GO" id="GO:0016780">
    <property type="term" value="F:phosphotransferase activity, for other substituted phosphate groups"/>
    <property type="evidence" value="ECO:0007669"/>
    <property type="project" value="TreeGrafter"/>
</dbReference>
<dbReference type="NCBIfam" id="TIGR03025">
    <property type="entry name" value="EPS_sugtrans"/>
    <property type="match status" value="1"/>
</dbReference>
<dbReference type="EMBL" id="FMAU01000004">
    <property type="protein sequence ID" value="SCC23296.1"/>
    <property type="molecule type" value="Genomic_DNA"/>
</dbReference>
<accession>A0A1C4CW33</accession>
<protein>
    <submittedName>
        <fullName evidence="9">Exopolysaccharide biosynthesis polyprenyl glycosylphosphotransferase</fullName>
    </submittedName>
</protein>
<gene>
    <name evidence="9" type="ORF">GA0061094_3299</name>
</gene>
<reference evidence="10" key="1">
    <citation type="submission" date="2016-08" db="EMBL/GenBank/DDBJ databases">
        <authorList>
            <person name="Varghese N."/>
            <person name="Submissions Spin"/>
        </authorList>
    </citation>
    <scope>NUCLEOTIDE SEQUENCE [LARGE SCALE GENOMIC DNA]</scope>
    <source>
        <strain evidence="10">SGD-1123</strain>
    </source>
</reference>
<name>A0A1C4CW33_9BACI</name>
<evidence type="ECO:0000256" key="2">
    <source>
        <dbReference type="ARBA" id="ARBA00006464"/>
    </source>
</evidence>
<evidence type="ECO:0000256" key="1">
    <source>
        <dbReference type="ARBA" id="ARBA00004141"/>
    </source>
</evidence>
<evidence type="ECO:0000313" key="9">
    <source>
        <dbReference type="EMBL" id="SCC23296.1"/>
    </source>
</evidence>
<dbReference type="Pfam" id="PF02397">
    <property type="entry name" value="Bac_transf"/>
    <property type="match status" value="1"/>
</dbReference>
<keyword evidence="6 7" id="KW-0472">Membrane</keyword>
<keyword evidence="5 7" id="KW-1133">Transmembrane helix</keyword>
<keyword evidence="10" id="KW-1185">Reference proteome</keyword>
<feature type="domain" description="Bacterial sugar transferase" evidence="8">
    <location>
        <begin position="37"/>
        <end position="216"/>
    </location>
</feature>
<evidence type="ECO:0000256" key="6">
    <source>
        <dbReference type="ARBA" id="ARBA00023136"/>
    </source>
</evidence>
<feature type="transmembrane region" description="Helical" evidence="7">
    <location>
        <begin position="42"/>
        <end position="63"/>
    </location>
</feature>
<evidence type="ECO:0000259" key="8">
    <source>
        <dbReference type="Pfam" id="PF02397"/>
    </source>
</evidence>
<dbReference type="InterPro" id="IPR003362">
    <property type="entry name" value="Bact_transf"/>
</dbReference>
<keyword evidence="4 7" id="KW-0812">Transmembrane</keyword>
<dbReference type="InterPro" id="IPR017475">
    <property type="entry name" value="EPS_sugar_tfrase"/>
</dbReference>
<proteinExistence type="inferred from homology"/>